<dbReference type="NCBIfam" id="TIGR01509">
    <property type="entry name" value="HAD-SF-IA-v3"/>
    <property type="match status" value="1"/>
</dbReference>
<dbReference type="EMBL" id="CP001630">
    <property type="protein sequence ID" value="ACU38413.1"/>
    <property type="molecule type" value="Genomic_DNA"/>
</dbReference>
<protein>
    <submittedName>
        <fullName evidence="1">HAD-superfamily hydrolase, subfamily IA, variant 3</fullName>
    </submittedName>
</protein>
<dbReference type="eggNOG" id="COG0546">
    <property type="taxonomic scope" value="Bacteria"/>
</dbReference>
<dbReference type="InterPro" id="IPR006439">
    <property type="entry name" value="HAD-SF_hydro_IA"/>
</dbReference>
<dbReference type="PANTHER" id="PTHR43434:SF1">
    <property type="entry name" value="PHOSPHOGLYCOLATE PHOSPHATASE"/>
    <property type="match status" value="1"/>
</dbReference>
<dbReference type="GO" id="GO:0006281">
    <property type="term" value="P:DNA repair"/>
    <property type="evidence" value="ECO:0007669"/>
    <property type="project" value="TreeGrafter"/>
</dbReference>
<dbReference type="SUPFAM" id="SSF56784">
    <property type="entry name" value="HAD-like"/>
    <property type="match status" value="1"/>
</dbReference>
<accession>C6WLM0</accession>
<dbReference type="Proteomes" id="UP000002213">
    <property type="component" value="Chromosome"/>
</dbReference>
<gene>
    <name evidence="1" type="ordered locus">Amir_4575</name>
</gene>
<dbReference type="SFLD" id="SFLDS00003">
    <property type="entry name" value="Haloacid_Dehalogenase"/>
    <property type="match status" value="1"/>
</dbReference>
<dbReference type="Gene3D" id="1.10.150.240">
    <property type="entry name" value="Putative phosphatase, domain 2"/>
    <property type="match status" value="1"/>
</dbReference>
<dbReference type="Pfam" id="PF00702">
    <property type="entry name" value="Hydrolase"/>
    <property type="match status" value="1"/>
</dbReference>
<dbReference type="HOGENOM" id="CLU_045011_19_2_11"/>
<keyword evidence="1" id="KW-0378">Hydrolase</keyword>
<dbReference type="PANTHER" id="PTHR43434">
    <property type="entry name" value="PHOSPHOGLYCOLATE PHOSPHATASE"/>
    <property type="match status" value="1"/>
</dbReference>
<dbReference type="NCBIfam" id="TIGR01549">
    <property type="entry name" value="HAD-SF-IA-v1"/>
    <property type="match status" value="1"/>
</dbReference>
<keyword evidence="2" id="KW-1185">Reference proteome</keyword>
<dbReference type="GO" id="GO:0008967">
    <property type="term" value="F:phosphoglycolate phosphatase activity"/>
    <property type="evidence" value="ECO:0007669"/>
    <property type="project" value="TreeGrafter"/>
</dbReference>
<dbReference type="InterPro" id="IPR050155">
    <property type="entry name" value="HAD-like_hydrolase_sf"/>
</dbReference>
<reference evidence="1 2" key="1">
    <citation type="journal article" date="2009" name="Stand. Genomic Sci.">
        <title>Complete genome sequence of Actinosynnema mirum type strain (101).</title>
        <authorList>
            <person name="Land M."/>
            <person name="Lapidus A."/>
            <person name="Mayilraj S."/>
            <person name="Chen F."/>
            <person name="Copeland A."/>
            <person name="Del Rio T.G."/>
            <person name="Nolan M."/>
            <person name="Lucas S."/>
            <person name="Tice H."/>
            <person name="Cheng J.F."/>
            <person name="Chertkov O."/>
            <person name="Bruce D."/>
            <person name="Goodwin L."/>
            <person name="Pitluck S."/>
            <person name="Rohde M."/>
            <person name="Goker M."/>
            <person name="Pati A."/>
            <person name="Ivanova N."/>
            <person name="Mavromatis K."/>
            <person name="Chen A."/>
            <person name="Palaniappan K."/>
            <person name="Hauser L."/>
            <person name="Chang Y.J."/>
            <person name="Jeffries C.C."/>
            <person name="Brettin T."/>
            <person name="Detter J.C."/>
            <person name="Han C."/>
            <person name="Chain P."/>
            <person name="Tindall B.J."/>
            <person name="Bristow J."/>
            <person name="Eisen J.A."/>
            <person name="Markowitz V."/>
            <person name="Hugenholtz P."/>
            <person name="Kyrpides N.C."/>
            <person name="Klenk H.P."/>
        </authorList>
    </citation>
    <scope>NUCLEOTIDE SEQUENCE [LARGE SCALE GENOMIC DNA]</scope>
    <source>
        <strain evidence="2">ATCC 29888 / DSM 43827 / JCM 3225 / NBRC 14064 / NCIMB 13271 / NRRL B-12336 / IMRU 3971 / 101</strain>
    </source>
</reference>
<dbReference type="SFLD" id="SFLDG01129">
    <property type="entry name" value="C1.5:_HAD__Beta-PGM__Phosphata"/>
    <property type="match status" value="1"/>
</dbReference>
<dbReference type="RefSeq" id="WP_015803300.1">
    <property type="nucleotide sequence ID" value="NC_013093.1"/>
</dbReference>
<dbReference type="InterPro" id="IPR023198">
    <property type="entry name" value="PGP-like_dom2"/>
</dbReference>
<dbReference type="Gene3D" id="3.40.50.1000">
    <property type="entry name" value="HAD superfamily/HAD-like"/>
    <property type="match status" value="1"/>
</dbReference>
<dbReference type="InterPro" id="IPR036412">
    <property type="entry name" value="HAD-like_sf"/>
</dbReference>
<dbReference type="InterPro" id="IPR023214">
    <property type="entry name" value="HAD_sf"/>
</dbReference>
<sequence>MIPVRAVVLDLDGAVVDNKAVTTAALTTAWTKEGRDGLPPVADFRALSGPPVAQVFRTMGLPETMMRRYLAAAAKLTHLVRPVPGMVELAHALHAAGVPVAVATNKSQNRAKAVLEHVGLSPILGALLTCGQARPKPDPQMLTAACELLGVGPERAVMVGDTVTDVRAARAAGMRAIAVTWGMGTPQDLAAQQPWAQVTRVRALVALLRGQTGAPLPLPREENAAVGAELVGGGAR</sequence>
<dbReference type="KEGG" id="ami:Amir_4575"/>
<evidence type="ECO:0000313" key="1">
    <source>
        <dbReference type="EMBL" id="ACU38413.1"/>
    </source>
</evidence>
<organism evidence="1 2">
    <name type="scientific">Actinosynnema mirum (strain ATCC 29888 / DSM 43827 / JCM 3225 / NBRC 14064 / NCIMB 13271 / NRRL B-12336 / IMRU 3971 / 101)</name>
    <dbReference type="NCBI Taxonomy" id="446462"/>
    <lineage>
        <taxon>Bacteria</taxon>
        <taxon>Bacillati</taxon>
        <taxon>Actinomycetota</taxon>
        <taxon>Actinomycetes</taxon>
        <taxon>Pseudonocardiales</taxon>
        <taxon>Pseudonocardiaceae</taxon>
        <taxon>Actinosynnema</taxon>
    </lineage>
</organism>
<evidence type="ECO:0000313" key="2">
    <source>
        <dbReference type="Proteomes" id="UP000002213"/>
    </source>
</evidence>
<dbReference type="AlphaFoldDB" id="C6WLM0"/>
<proteinExistence type="predicted"/>
<dbReference type="STRING" id="446462.Amir_4575"/>
<name>C6WLM0_ACTMD</name>